<dbReference type="GO" id="GO:0033627">
    <property type="term" value="P:cell adhesion mediated by integrin"/>
    <property type="evidence" value="ECO:0007669"/>
    <property type="project" value="TreeGrafter"/>
</dbReference>
<dbReference type="RefSeq" id="XP_066921516.1">
    <property type="nucleotide sequence ID" value="XM_067065415.1"/>
</dbReference>
<dbReference type="SUPFAM" id="SSF103575">
    <property type="entry name" value="Plexin repeat"/>
    <property type="match status" value="1"/>
</dbReference>
<dbReference type="Pfam" id="PF00362">
    <property type="entry name" value="Integrin_beta"/>
    <property type="match status" value="1"/>
</dbReference>
<feature type="domain" description="Integrin beta subunit VWA" evidence="21">
    <location>
        <begin position="33"/>
        <end position="462"/>
    </location>
</feature>
<feature type="disulfide bond" evidence="17">
    <location>
        <begin position="188"/>
        <end position="197"/>
    </location>
</feature>
<dbReference type="InterPro" id="IPR012896">
    <property type="entry name" value="Integrin_bsu_tail"/>
</dbReference>
<keyword evidence="9" id="KW-0106">Calcium</keyword>
<feature type="disulfide bond" evidence="17">
    <location>
        <begin position="37"/>
        <end position="73"/>
    </location>
</feature>
<feature type="disulfide bond" evidence="17">
    <location>
        <begin position="526"/>
        <end position="531"/>
    </location>
</feature>
<keyword evidence="13 18" id="KW-0401">Integrin</keyword>
<dbReference type="Pfam" id="PF18372">
    <property type="entry name" value="I-EGF_1"/>
    <property type="match status" value="1"/>
</dbReference>
<dbReference type="Gene3D" id="3.40.50.410">
    <property type="entry name" value="von Willebrand factor, type A domain"/>
    <property type="match status" value="1"/>
</dbReference>
<dbReference type="InterPro" id="IPR033760">
    <property type="entry name" value="Integrin_beta_N"/>
</dbReference>
<dbReference type="SMART" id="SM01242">
    <property type="entry name" value="Integrin_B_tail"/>
    <property type="match status" value="1"/>
</dbReference>
<dbReference type="InterPro" id="IPR002369">
    <property type="entry name" value="Integrin_bsu_VWA"/>
</dbReference>
<dbReference type="InterPro" id="IPR057243">
    <property type="entry name" value="Integrin_I-EGF_CS"/>
</dbReference>
<proteinExistence type="inferred from homology"/>
<evidence type="ECO:0000256" key="20">
    <source>
        <dbReference type="SAM" id="SignalP"/>
    </source>
</evidence>
<evidence type="ECO:0000256" key="16">
    <source>
        <dbReference type="ARBA" id="ARBA00023180"/>
    </source>
</evidence>
<dbReference type="SMART" id="SM00187">
    <property type="entry name" value="INB"/>
    <property type="match status" value="1"/>
</dbReference>
<dbReference type="GO" id="GO:0046872">
    <property type="term" value="F:metal ion binding"/>
    <property type="evidence" value="ECO:0007669"/>
    <property type="project" value="UniProtKB-KW"/>
</dbReference>
<dbReference type="GO" id="GO:0005178">
    <property type="term" value="F:integrin binding"/>
    <property type="evidence" value="ECO:0007669"/>
    <property type="project" value="TreeGrafter"/>
</dbReference>
<dbReference type="GO" id="GO:0007160">
    <property type="term" value="P:cell-matrix adhesion"/>
    <property type="evidence" value="ECO:0007669"/>
    <property type="project" value="TreeGrafter"/>
</dbReference>
<feature type="disulfide bond" evidence="17">
    <location>
        <begin position="499"/>
        <end position="510"/>
    </location>
</feature>
<evidence type="ECO:0000259" key="23">
    <source>
        <dbReference type="SMART" id="SM01242"/>
    </source>
</evidence>
<evidence type="ECO:0000256" key="10">
    <source>
        <dbReference type="ARBA" id="ARBA00022842"/>
    </source>
</evidence>
<keyword evidence="15 17" id="KW-1015">Disulfide bond</keyword>
<dbReference type="PANTHER" id="PTHR10082:SF60">
    <property type="entry name" value="INTEGRIN BETA-PS"/>
    <property type="match status" value="1"/>
</dbReference>
<keyword evidence="5 18" id="KW-0812">Transmembrane</keyword>
<feature type="disulfide bond" evidence="17">
    <location>
        <begin position="47"/>
        <end position="62"/>
    </location>
</feature>
<feature type="disulfide bond" evidence="17">
    <location>
        <begin position="616"/>
        <end position="662"/>
    </location>
</feature>
<evidence type="ECO:0000256" key="19">
    <source>
        <dbReference type="SAM" id="Phobius"/>
    </source>
</evidence>
<feature type="disulfide bond" evidence="17">
    <location>
        <begin position="550"/>
        <end position="555"/>
    </location>
</feature>
<evidence type="ECO:0000256" key="17">
    <source>
        <dbReference type="PIRSR" id="PIRSR002512-1"/>
    </source>
</evidence>
<dbReference type="FunFam" id="3.40.50.410:FF:000002">
    <property type="entry name" value="Integrin beta"/>
    <property type="match status" value="1"/>
</dbReference>
<dbReference type="SUPFAM" id="SSF53300">
    <property type="entry name" value="vWA-like"/>
    <property type="match status" value="1"/>
</dbReference>
<keyword evidence="16" id="KW-0325">Glycoprotein</keyword>
<evidence type="ECO:0000256" key="11">
    <source>
        <dbReference type="ARBA" id="ARBA00022889"/>
    </source>
</evidence>
<organism evidence="24 25">
    <name type="scientific">Clytia hemisphaerica</name>
    <dbReference type="NCBI Taxonomy" id="252671"/>
    <lineage>
        <taxon>Eukaryota</taxon>
        <taxon>Metazoa</taxon>
        <taxon>Cnidaria</taxon>
        <taxon>Hydrozoa</taxon>
        <taxon>Hydroidolina</taxon>
        <taxon>Leptothecata</taxon>
        <taxon>Obeliida</taxon>
        <taxon>Clytiidae</taxon>
        <taxon>Clytia</taxon>
    </lineage>
</organism>
<dbReference type="PRINTS" id="PR01186">
    <property type="entry name" value="INTEGRINB"/>
</dbReference>
<dbReference type="GO" id="GO:0005925">
    <property type="term" value="C:focal adhesion"/>
    <property type="evidence" value="ECO:0007669"/>
    <property type="project" value="TreeGrafter"/>
</dbReference>
<feature type="disulfide bond" evidence="17">
    <location>
        <begin position="592"/>
        <end position="599"/>
    </location>
</feature>
<keyword evidence="4" id="KW-0245">EGF-like domain</keyword>
<keyword evidence="11 18" id="KW-0130">Cell adhesion</keyword>
<feature type="disulfide bond" evidence="17">
    <location>
        <begin position="571"/>
        <end position="576"/>
    </location>
</feature>
<evidence type="ECO:0000259" key="21">
    <source>
        <dbReference type="SMART" id="SM00187"/>
    </source>
</evidence>
<comment type="similarity">
    <text evidence="2 18">Belongs to the integrin beta chain family.</text>
</comment>
<dbReference type="Pfam" id="PF23105">
    <property type="entry name" value="EGF_integrin"/>
    <property type="match status" value="1"/>
</dbReference>
<dbReference type="Gene3D" id="1.20.5.100">
    <property type="entry name" value="Cytochrome c1, transmembrane anchor, C-terminal"/>
    <property type="match status" value="1"/>
</dbReference>
<dbReference type="PIRSF" id="PIRSF002512">
    <property type="entry name" value="Integrin_B"/>
    <property type="match status" value="1"/>
</dbReference>
<keyword evidence="7 20" id="KW-0732">Signal</keyword>
<keyword evidence="25" id="KW-1185">Reference proteome</keyword>
<feature type="disulfide bond" evidence="17">
    <location>
        <begin position="621"/>
        <end position="630"/>
    </location>
</feature>
<dbReference type="Proteomes" id="UP000594262">
    <property type="component" value="Unplaced"/>
</dbReference>
<dbReference type="GO" id="GO:0007229">
    <property type="term" value="P:integrin-mediated signaling pathway"/>
    <property type="evidence" value="ECO:0007669"/>
    <property type="project" value="UniProtKB-KW"/>
</dbReference>
<evidence type="ECO:0000259" key="22">
    <source>
        <dbReference type="SMART" id="SM01241"/>
    </source>
</evidence>
<evidence type="ECO:0000256" key="6">
    <source>
        <dbReference type="ARBA" id="ARBA00022723"/>
    </source>
</evidence>
<dbReference type="InterPro" id="IPR036349">
    <property type="entry name" value="Integrin_bsu_tail_dom_sf"/>
</dbReference>
<protein>
    <recommendedName>
        <fullName evidence="18">Integrin beta</fullName>
    </recommendedName>
</protein>
<feature type="disulfide bond" evidence="17">
    <location>
        <begin position="458"/>
        <end position="462"/>
    </location>
</feature>
<evidence type="ECO:0000256" key="8">
    <source>
        <dbReference type="ARBA" id="ARBA00022737"/>
    </source>
</evidence>
<dbReference type="SMART" id="SM01241">
    <property type="entry name" value="Integrin_b_cyt"/>
    <property type="match status" value="1"/>
</dbReference>
<keyword evidence="14 19" id="KW-0472">Membrane</keyword>
<evidence type="ECO:0000256" key="13">
    <source>
        <dbReference type="ARBA" id="ARBA00023037"/>
    </source>
</evidence>
<dbReference type="InterPro" id="IPR014836">
    <property type="entry name" value="Integrin_bsu_cyt_dom"/>
</dbReference>
<dbReference type="OrthoDB" id="5956021at2759"/>
<dbReference type="AlphaFoldDB" id="A0A7M5U5I6"/>
<name>A0A7M5U5I6_9CNID</name>
<evidence type="ECO:0000256" key="5">
    <source>
        <dbReference type="ARBA" id="ARBA00022692"/>
    </source>
</evidence>
<dbReference type="InterPro" id="IPR036465">
    <property type="entry name" value="vWFA_dom_sf"/>
</dbReference>
<dbReference type="PANTHER" id="PTHR10082">
    <property type="entry name" value="INTEGRIN BETA SUBUNIT"/>
    <property type="match status" value="1"/>
</dbReference>
<reference evidence="24" key="1">
    <citation type="submission" date="2021-01" db="UniProtKB">
        <authorList>
            <consortium name="EnsemblMetazoa"/>
        </authorList>
    </citation>
    <scope>IDENTIFICATION</scope>
</reference>
<keyword evidence="8" id="KW-0677">Repeat</keyword>
<feature type="disulfide bond" evidence="17">
    <location>
        <begin position="573"/>
        <end position="608"/>
    </location>
</feature>
<feature type="disulfide bond" evidence="17">
    <location>
        <begin position="483"/>
        <end position="520"/>
    </location>
</feature>
<keyword evidence="3" id="KW-1003">Cell membrane</keyword>
<keyword evidence="12 19" id="KW-1133">Transmembrane helix</keyword>
<dbReference type="InterPro" id="IPR032695">
    <property type="entry name" value="Integrin_dom_sf"/>
</dbReference>
<evidence type="ECO:0000256" key="9">
    <source>
        <dbReference type="ARBA" id="ARBA00022837"/>
    </source>
</evidence>
<keyword evidence="10" id="KW-0460">Magnesium</keyword>
<accession>A0A7M5U5I6</accession>
<feature type="disulfide bond" evidence="17">
    <location>
        <begin position="528"/>
        <end position="563"/>
    </location>
</feature>
<feature type="signal peptide" evidence="20">
    <location>
        <begin position="1"/>
        <end position="24"/>
    </location>
</feature>
<dbReference type="GO" id="GO:0016477">
    <property type="term" value="P:cell migration"/>
    <property type="evidence" value="ECO:0007669"/>
    <property type="project" value="TreeGrafter"/>
</dbReference>
<feature type="disulfide bond" evidence="17">
    <location>
        <begin position="245"/>
        <end position="288"/>
    </location>
</feature>
<keyword evidence="6" id="KW-0479">Metal-binding</keyword>
<feature type="disulfide bond" evidence="17">
    <location>
        <begin position="640"/>
        <end position="649"/>
    </location>
</feature>
<dbReference type="GeneID" id="136808855"/>
<dbReference type="Gene3D" id="2.60.40.1510">
    <property type="entry name" value="ntegrin, alpha v. Chain A, domain 3"/>
    <property type="match status" value="1"/>
</dbReference>
<dbReference type="GO" id="GO:0008305">
    <property type="term" value="C:integrin complex"/>
    <property type="evidence" value="ECO:0007669"/>
    <property type="project" value="TreeGrafter"/>
</dbReference>
<feature type="chain" id="PRO_5029798284" description="Integrin beta" evidence="20">
    <location>
        <begin position="25"/>
        <end position="792"/>
    </location>
</feature>
<feature type="transmembrane region" description="Helical" evidence="19">
    <location>
        <begin position="719"/>
        <end position="741"/>
    </location>
</feature>
<evidence type="ECO:0000256" key="2">
    <source>
        <dbReference type="ARBA" id="ARBA00007449"/>
    </source>
</evidence>
<dbReference type="Pfam" id="PF17205">
    <property type="entry name" value="PSI_integrin"/>
    <property type="match status" value="1"/>
</dbReference>
<feature type="domain" description="Integrin beta subunit cytoplasmic" evidence="22">
    <location>
        <begin position="742"/>
        <end position="788"/>
    </location>
</feature>
<dbReference type="SUPFAM" id="SSF57196">
    <property type="entry name" value="EGF/Laminin"/>
    <property type="match status" value="1"/>
</dbReference>
<comment type="subcellular location">
    <subcellularLocation>
        <location evidence="1 18">Cell membrane</location>
        <topology evidence="1 18">Single-pass type I membrane protein</topology>
    </subcellularLocation>
</comment>
<dbReference type="GO" id="GO:0098609">
    <property type="term" value="P:cell-cell adhesion"/>
    <property type="evidence" value="ECO:0007669"/>
    <property type="project" value="TreeGrafter"/>
</dbReference>
<evidence type="ECO:0000256" key="7">
    <source>
        <dbReference type="ARBA" id="ARBA00022729"/>
    </source>
</evidence>
<dbReference type="SUPFAM" id="SSF69687">
    <property type="entry name" value="Integrin beta tail domain"/>
    <property type="match status" value="1"/>
</dbReference>
<sequence>MKLSFESTILLLFLVLAYFHPSSAKNPCTAHSDCGSCFRANGDCAFCKDEDFSSSGVRLDRCNYANVLKELGCKSLMNVQGEHKFEKEENFTFFRQVSPQKITLNLRPAQTNKFKIKVKPAKGFPVDLYYLMDMSKSMENDLNELNKLGIKIADEIGEITPKYRLAFGSFVDKTVAPFIQPAQLNKPCMLEDNVTPCKPTFGYNHIFDFNDNKTSFQERINQQNISGNLDTPEGGFDALMQVASCNSTLNWEPVDRAHRIVIFVTDATPHIAGDGKLGGIIQPNDGLCHLQISTNDQSTKEYTQSNKQDYPSISKLKSKLKSNDIIPIFAVTENVQSVYKKIVDEWKDMNARIGVLKGDSSNIVELIRKTYSEIITTIRLSDNSPSDIKVFYKADESCPNVIEEGAGCSNITAGDEYGFDVMVTATNCPKGVAQVPTQSFVINIPGLGKIDVDVNLQCECPCEAPGMGVQNSTSCNGTGTFQCGICYCGSGYHGEKCECDNEAEADDTLCIPNNTTDVVCSGAGSCVCGECVCNKRLNAGEFISGRYCECNNYGCDRHDGQLCGGPERGICECGSCKCTDAYLGDNCGQVNCTIAEKNCLNPDNGEVCSGNGVCDCEKCNCEVGYIGKYCQTCVSCETKCGEYKDCIQCVLDNNGPLASNNCTSCAYLDIRLVEYEVEGTCRFQIDENCHYEYDYTQGLNETVIVRKACVVVTNESIPILYIVIGIVAGLIVLAFLLLIIWKIIVTAYDNYEYQKFLKQSKPEFESKNENALYKAPKTVYDNPTYAHNNPYE</sequence>
<evidence type="ECO:0000256" key="4">
    <source>
        <dbReference type="ARBA" id="ARBA00022536"/>
    </source>
</evidence>
<evidence type="ECO:0000256" key="1">
    <source>
        <dbReference type="ARBA" id="ARBA00004251"/>
    </source>
</evidence>
<evidence type="ECO:0000256" key="12">
    <source>
        <dbReference type="ARBA" id="ARBA00022989"/>
    </source>
</evidence>
<dbReference type="Pfam" id="PF08725">
    <property type="entry name" value="Integrin_b_cyt"/>
    <property type="match status" value="1"/>
</dbReference>
<evidence type="ECO:0000256" key="14">
    <source>
        <dbReference type="ARBA" id="ARBA00023136"/>
    </source>
</evidence>
<evidence type="ECO:0000256" key="15">
    <source>
        <dbReference type="ARBA" id="ARBA00023157"/>
    </source>
</evidence>
<evidence type="ECO:0000313" key="25">
    <source>
        <dbReference type="Proteomes" id="UP000594262"/>
    </source>
</evidence>
<evidence type="ECO:0000313" key="24">
    <source>
        <dbReference type="EnsemblMetazoa" id="CLYHEMP006487.1"/>
    </source>
</evidence>
<feature type="disulfide bond" evidence="17">
    <location>
        <begin position="398"/>
        <end position="408"/>
    </location>
</feature>
<dbReference type="InterPro" id="IPR040622">
    <property type="entry name" value="EGF_integrin_1"/>
</dbReference>
<feature type="domain" description="Integrin beta subunit tail" evidence="23">
    <location>
        <begin position="640"/>
        <end position="714"/>
    </location>
</feature>
<dbReference type="FunFam" id="2.10.25.10:FF:000155">
    <property type="entry name" value="Integrin beta"/>
    <property type="match status" value="1"/>
</dbReference>
<evidence type="ECO:0000256" key="18">
    <source>
        <dbReference type="RuleBase" id="RU000633"/>
    </source>
</evidence>
<feature type="disulfide bond" evidence="17">
    <location>
        <begin position="578"/>
        <end position="587"/>
    </location>
</feature>
<dbReference type="InterPro" id="IPR057073">
    <property type="entry name" value="EGF_integrin_2"/>
</dbReference>
<dbReference type="PROSITE" id="PS00243">
    <property type="entry name" value="I_EGF_1"/>
    <property type="match status" value="1"/>
</dbReference>
<dbReference type="GO" id="GO:0009986">
    <property type="term" value="C:cell surface"/>
    <property type="evidence" value="ECO:0007669"/>
    <property type="project" value="TreeGrafter"/>
</dbReference>
<feature type="disulfide bond" evidence="17">
    <location>
        <begin position="34"/>
        <end position="44"/>
    </location>
</feature>
<feature type="disulfide bond" evidence="17">
    <location>
        <begin position="533"/>
        <end position="548"/>
    </location>
</feature>
<evidence type="ECO:0000256" key="3">
    <source>
        <dbReference type="ARBA" id="ARBA00022475"/>
    </source>
</evidence>
<dbReference type="SUPFAM" id="SSF69179">
    <property type="entry name" value="Integrin domains"/>
    <property type="match status" value="1"/>
</dbReference>
<feature type="disulfide bond" evidence="17">
    <location>
        <begin position="488"/>
        <end position="497"/>
    </location>
</feature>
<dbReference type="EnsemblMetazoa" id="CLYHEMT006487.1">
    <property type="protein sequence ID" value="CLYHEMP006487.1"/>
    <property type="gene ID" value="CLYHEMG006487"/>
</dbReference>
<dbReference type="InterPro" id="IPR015812">
    <property type="entry name" value="Integrin_bsu"/>
</dbReference>
<feature type="disulfide bond" evidence="17">
    <location>
        <begin position="633"/>
        <end position="636"/>
    </location>
</feature>
<feature type="disulfide bond" evidence="17">
    <location>
        <begin position="614"/>
        <end position="619"/>
    </location>
</feature>
<dbReference type="Gene3D" id="2.10.25.10">
    <property type="entry name" value="Laminin"/>
    <property type="match status" value="3"/>
</dbReference>